<dbReference type="EC" id="2.7.7.65" evidence="1"/>
<gene>
    <name evidence="6" type="ORF">ENV52_10655</name>
</gene>
<feature type="domain" description="Response regulatory" evidence="4">
    <location>
        <begin position="6"/>
        <end position="120"/>
    </location>
</feature>
<dbReference type="InterPro" id="IPR000160">
    <property type="entry name" value="GGDEF_dom"/>
</dbReference>
<dbReference type="NCBIfam" id="TIGR00254">
    <property type="entry name" value="GGDEF"/>
    <property type="match status" value="1"/>
</dbReference>
<evidence type="ECO:0000256" key="3">
    <source>
        <dbReference type="SAM" id="Coils"/>
    </source>
</evidence>
<name>A0A7V6A4L0_9BACT</name>
<sequence length="467" mass="51624">MTQGEKILLVDDDTAILSTLTRFLTSQGYAVAAAASGGEALAALQQEDIPLAILDLVLPDASGLDLLAHVRANSPDTEVILFTGLGDLDSALQALRLGAYDYLVKSELRLPELHSVVDRALERRRLALANRQLLEDLQSAQKELANIRARELTQIRRVGETLARPLTIPELAKGLLDLIWESFPLAHLGIKFQGQDQCEDTVVSRHRDGLVVQLNEQFDRWLEKELHRDTQTSTGDAAKDLPRSPPCPVVLQERLSAEDIRGLVAAGRLEPFSPEEAELFRIFALQGEAALKNVLLFEEVKSLAIRDGLTGLYNSRHFREVLAHQVEVSRRYAWPLSLLFLDIDNFKSINDTWGHPDGDLVLKALADFLQSQVRQADVLCRYGGEEFVALLPQTSWNQAHRLAERLREGIAATPIPLGQGEIHITVSIGVSCLTPQLSSEDLLKAADAALYRAKQAGRNLVYGPEGR</sequence>
<dbReference type="InterPro" id="IPR011006">
    <property type="entry name" value="CheY-like_superfamily"/>
</dbReference>
<evidence type="ECO:0000313" key="6">
    <source>
        <dbReference type="EMBL" id="HHS30147.1"/>
    </source>
</evidence>
<dbReference type="Gene3D" id="3.40.50.2300">
    <property type="match status" value="1"/>
</dbReference>
<dbReference type="PROSITE" id="PS50110">
    <property type="entry name" value="RESPONSE_REGULATORY"/>
    <property type="match status" value="1"/>
</dbReference>
<dbReference type="GO" id="GO:0052621">
    <property type="term" value="F:diguanylate cyclase activity"/>
    <property type="evidence" value="ECO:0007669"/>
    <property type="project" value="UniProtKB-EC"/>
</dbReference>
<dbReference type="Pfam" id="PF00990">
    <property type="entry name" value="GGDEF"/>
    <property type="match status" value="1"/>
</dbReference>
<dbReference type="GO" id="GO:0005886">
    <property type="term" value="C:plasma membrane"/>
    <property type="evidence" value="ECO:0007669"/>
    <property type="project" value="TreeGrafter"/>
</dbReference>
<feature type="domain" description="GGDEF" evidence="5">
    <location>
        <begin position="334"/>
        <end position="466"/>
    </location>
</feature>
<dbReference type="InterPro" id="IPR050469">
    <property type="entry name" value="Diguanylate_Cyclase"/>
</dbReference>
<dbReference type="PANTHER" id="PTHR45138">
    <property type="entry name" value="REGULATORY COMPONENTS OF SENSORY TRANSDUCTION SYSTEM"/>
    <property type="match status" value="1"/>
</dbReference>
<dbReference type="SUPFAM" id="SSF55073">
    <property type="entry name" value="Nucleotide cyclase"/>
    <property type="match status" value="1"/>
</dbReference>
<dbReference type="InterPro" id="IPR029787">
    <property type="entry name" value="Nucleotide_cyclase"/>
</dbReference>
<dbReference type="InterPro" id="IPR043128">
    <property type="entry name" value="Rev_trsase/Diguanyl_cyclase"/>
</dbReference>
<dbReference type="FunFam" id="3.30.70.270:FF:000001">
    <property type="entry name" value="Diguanylate cyclase domain protein"/>
    <property type="match status" value="1"/>
</dbReference>
<dbReference type="InterPro" id="IPR001789">
    <property type="entry name" value="Sig_transdc_resp-reg_receiver"/>
</dbReference>
<dbReference type="AlphaFoldDB" id="A0A7V6A4L0"/>
<evidence type="ECO:0000259" key="4">
    <source>
        <dbReference type="PROSITE" id="PS50110"/>
    </source>
</evidence>
<dbReference type="SMART" id="SM00448">
    <property type="entry name" value="REC"/>
    <property type="match status" value="1"/>
</dbReference>
<dbReference type="SMART" id="SM00267">
    <property type="entry name" value="GGDEF"/>
    <property type="match status" value="1"/>
</dbReference>
<protein>
    <recommendedName>
        <fullName evidence="1">diguanylate cyclase</fullName>
        <ecNumber evidence="1">2.7.7.65</ecNumber>
    </recommendedName>
</protein>
<dbReference type="CDD" id="cd01949">
    <property type="entry name" value="GGDEF"/>
    <property type="match status" value="1"/>
</dbReference>
<dbReference type="GO" id="GO:0000160">
    <property type="term" value="P:phosphorelay signal transduction system"/>
    <property type="evidence" value="ECO:0007669"/>
    <property type="project" value="InterPro"/>
</dbReference>
<comment type="caution">
    <text evidence="6">The sequence shown here is derived from an EMBL/GenBank/DDBJ whole genome shotgun (WGS) entry which is preliminary data.</text>
</comment>
<feature type="coiled-coil region" evidence="3">
    <location>
        <begin position="123"/>
        <end position="150"/>
    </location>
</feature>
<accession>A0A7V6A4L0</accession>
<dbReference type="Pfam" id="PF00072">
    <property type="entry name" value="Response_reg"/>
    <property type="match status" value="1"/>
</dbReference>
<reference evidence="6" key="1">
    <citation type="journal article" date="2020" name="mSystems">
        <title>Genome- and Community-Level Interaction Insights into Carbon Utilization and Element Cycling Functions of Hydrothermarchaeota in Hydrothermal Sediment.</title>
        <authorList>
            <person name="Zhou Z."/>
            <person name="Liu Y."/>
            <person name="Xu W."/>
            <person name="Pan J."/>
            <person name="Luo Z.H."/>
            <person name="Li M."/>
        </authorList>
    </citation>
    <scope>NUCLEOTIDE SEQUENCE [LARGE SCALE GENOMIC DNA]</scope>
    <source>
        <strain evidence="6">SpSt-767</strain>
    </source>
</reference>
<dbReference type="SUPFAM" id="SSF52172">
    <property type="entry name" value="CheY-like"/>
    <property type="match status" value="1"/>
</dbReference>
<dbReference type="GO" id="GO:0043709">
    <property type="term" value="P:cell adhesion involved in single-species biofilm formation"/>
    <property type="evidence" value="ECO:0007669"/>
    <property type="project" value="TreeGrafter"/>
</dbReference>
<dbReference type="Gene3D" id="3.30.70.270">
    <property type="match status" value="1"/>
</dbReference>
<organism evidence="6">
    <name type="scientific">Desulfobacca acetoxidans</name>
    <dbReference type="NCBI Taxonomy" id="60893"/>
    <lineage>
        <taxon>Bacteria</taxon>
        <taxon>Pseudomonadati</taxon>
        <taxon>Thermodesulfobacteriota</taxon>
        <taxon>Desulfobaccia</taxon>
        <taxon>Desulfobaccales</taxon>
        <taxon>Desulfobaccaceae</taxon>
        <taxon>Desulfobacca</taxon>
    </lineage>
</organism>
<evidence type="ECO:0000256" key="2">
    <source>
        <dbReference type="PROSITE-ProRule" id="PRU00169"/>
    </source>
</evidence>
<evidence type="ECO:0000259" key="5">
    <source>
        <dbReference type="PROSITE" id="PS50887"/>
    </source>
</evidence>
<dbReference type="EMBL" id="DTGR01000170">
    <property type="protein sequence ID" value="HHS30147.1"/>
    <property type="molecule type" value="Genomic_DNA"/>
</dbReference>
<dbReference type="PROSITE" id="PS50887">
    <property type="entry name" value="GGDEF"/>
    <property type="match status" value="1"/>
</dbReference>
<keyword evidence="2" id="KW-0597">Phosphoprotein</keyword>
<dbReference type="GO" id="GO:1902201">
    <property type="term" value="P:negative regulation of bacterial-type flagellum-dependent cell motility"/>
    <property type="evidence" value="ECO:0007669"/>
    <property type="project" value="TreeGrafter"/>
</dbReference>
<feature type="modified residue" description="4-aspartylphosphate" evidence="2">
    <location>
        <position position="55"/>
    </location>
</feature>
<evidence type="ECO:0000256" key="1">
    <source>
        <dbReference type="ARBA" id="ARBA00012528"/>
    </source>
</evidence>
<keyword evidence="3" id="KW-0175">Coiled coil</keyword>
<proteinExistence type="predicted"/>
<dbReference type="PANTHER" id="PTHR45138:SF24">
    <property type="entry name" value="DIGUANYLATE CYCLASE DGCC-RELATED"/>
    <property type="match status" value="1"/>
</dbReference>